<sequence>MPNPYTPSANPQTSTRGISSLIRNEFVAIQTAFATLIAGQTWGGTHDFTGATIRVATQAVMDNSTKAASTAMVQSVAMRTALPAISSTTVGMVPSNDGMIGFWANPFKKYEIERGIRRARQLTFA</sequence>
<gene>
    <name evidence="1" type="ORF">GALL_153380</name>
</gene>
<organism evidence="1">
    <name type="scientific">mine drainage metagenome</name>
    <dbReference type="NCBI Taxonomy" id="410659"/>
    <lineage>
        <taxon>unclassified sequences</taxon>
        <taxon>metagenomes</taxon>
        <taxon>ecological metagenomes</taxon>
    </lineage>
</organism>
<dbReference type="EMBL" id="MLJW01000073">
    <property type="protein sequence ID" value="OIR02624.1"/>
    <property type="molecule type" value="Genomic_DNA"/>
</dbReference>
<evidence type="ECO:0000313" key="1">
    <source>
        <dbReference type="EMBL" id="OIR02624.1"/>
    </source>
</evidence>
<accession>A0A1J5SF04</accession>
<name>A0A1J5SF04_9ZZZZ</name>
<protein>
    <submittedName>
        <fullName evidence="1">Uncharacterized protein</fullName>
    </submittedName>
</protein>
<dbReference type="AlphaFoldDB" id="A0A1J5SF04"/>
<proteinExistence type="predicted"/>
<reference evidence="1" key="1">
    <citation type="submission" date="2016-10" db="EMBL/GenBank/DDBJ databases">
        <title>Sequence of Gallionella enrichment culture.</title>
        <authorList>
            <person name="Poehlein A."/>
            <person name="Muehling M."/>
            <person name="Daniel R."/>
        </authorList>
    </citation>
    <scope>NUCLEOTIDE SEQUENCE</scope>
</reference>
<comment type="caution">
    <text evidence="1">The sequence shown here is derived from an EMBL/GenBank/DDBJ whole genome shotgun (WGS) entry which is preliminary data.</text>
</comment>